<name>A0A1X7M181_9BACL</name>
<dbReference type="Proteomes" id="UP000193834">
    <property type="component" value="Unassembled WGS sequence"/>
</dbReference>
<accession>A0A1X7M181</accession>
<evidence type="ECO:0000313" key="3">
    <source>
        <dbReference type="Proteomes" id="UP000193834"/>
    </source>
</evidence>
<dbReference type="InterPro" id="IPR032485">
    <property type="entry name" value="LRP1-like_beta_prop"/>
</dbReference>
<dbReference type="STRING" id="1852522.SAMN06295960_4951"/>
<dbReference type="AlphaFoldDB" id="A0A1X7M181"/>
<sequence>MQGNVMNGGLVLLTDYGLLLTDMRNYEGTSLLSMDASYSRIMRLDGQLWFMNADDQFVFYSDQKKQHSLCRLSIATMREQQILDKPCSYLQMHEDWIYYLDERSGRLCRCLKDGKREQIIVDEIVWSYLIHKEQLYFSTPNGLKRCDLSGAAKEHWLEKSGTFLQMVHDNLVFADASQNNILTFVDLANGNTTGLETIQVAGMVYDGQYLYCANGAHERSIYRVDPIQLRAIRILADRADYLHITHDHLVYFSSSHWHQMPLHGGESTKISV</sequence>
<organism evidence="2 3">
    <name type="scientific">Paenibacillus aquistagni</name>
    <dbReference type="NCBI Taxonomy" id="1852522"/>
    <lineage>
        <taxon>Bacteria</taxon>
        <taxon>Bacillati</taxon>
        <taxon>Bacillota</taxon>
        <taxon>Bacilli</taxon>
        <taxon>Bacillales</taxon>
        <taxon>Paenibacillaceae</taxon>
        <taxon>Paenibacillus</taxon>
    </lineage>
</organism>
<proteinExistence type="predicted"/>
<feature type="domain" description="Prolow-density lipoprotein receptor-related protein 1-like beta-propeller" evidence="1">
    <location>
        <begin position="2"/>
        <end position="255"/>
    </location>
</feature>
<protein>
    <recommendedName>
        <fullName evidence="1">Prolow-density lipoprotein receptor-related protein 1-like beta-propeller domain-containing protein</fullName>
    </recommendedName>
</protein>
<gene>
    <name evidence="2" type="ORF">SAMN06295960_4951</name>
</gene>
<evidence type="ECO:0000259" key="1">
    <source>
        <dbReference type="Pfam" id="PF16472"/>
    </source>
</evidence>
<reference evidence="2 3" key="1">
    <citation type="submission" date="2017-04" db="EMBL/GenBank/DDBJ databases">
        <authorList>
            <person name="Afonso C.L."/>
            <person name="Miller P.J."/>
            <person name="Scott M.A."/>
            <person name="Spackman E."/>
            <person name="Goraichik I."/>
            <person name="Dimitrov K.M."/>
            <person name="Suarez D.L."/>
            <person name="Swayne D.E."/>
        </authorList>
    </citation>
    <scope>NUCLEOTIDE SEQUENCE [LARGE SCALE GENOMIC DNA]</scope>
    <source>
        <strain evidence="2 3">11</strain>
    </source>
</reference>
<dbReference type="RefSeq" id="WP_176229017.1">
    <property type="nucleotide sequence ID" value="NZ_FXAZ01000013.1"/>
</dbReference>
<keyword evidence="3" id="KW-1185">Reference proteome</keyword>
<evidence type="ECO:0000313" key="2">
    <source>
        <dbReference type="EMBL" id="SMG59477.1"/>
    </source>
</evidence>
<dbReference type="SUPFAM" id="SSF63825">
    <property type="entry name" value="YWTD domain"/>
    <property type="match status" value="1"/>
</dbReference>
<dbReference type="EMBL" id="FXAZ01000013">
    <property type="protein sequence ID" value="SMG59477.1"/>
    <property type="molecule type" value="Genomic_DNA"/>
</dbReference>
<dbReference type="Pfam" id="PF16472">
    <property type="entry name" value="DUF5050"/>
    <property type="match status" value="1"/>
</dbReference>